<keyword evidence="3" id="KW-0732">Signal</keyword>
<feature type="domain" description="Blue (type 1) copper" evidence="4">
    <location>
        <begin position="47"/>
        <end position="144"/>
    </location>
</feature>
<dbReference type="EMBL" id="KZ613848">
    <property type="protein sequence ID" value="PMD56151.1"/>
    <property type="molecule type" value="Genomic_DNA"/>
</dbReference>
<keyword evidence="2" id="KW-0186">Copper</keyword>
<gene>
    <name evidence="5" type="ORF">K444DRAFT_632582</name>
</gene>
<keyword evidence="6" id="KW-1185">Reference proteome</keyword>
<dbReference type="GeneID" id="36591570"/>
<name>A0A2J6SZD5_9HELO</name>
<dbReference type="PANTHER" id="PTHR34883:SF20">
    <property type="entry name" value="PHYTOCYANIN DOMAIN-CONTAINING PROTEIN"/>
    <property type="match status" value="1"/>
</dbReference>
<evidence type="ECO:0000256" key="1">
    <source>
        <dbReference type="ARBA" id="ARBA00022723"/>
    </source>
</evidence>
<evidence type="ECO:0000256" key="2">
    <source>
        <dbReference type="ARBA" id="ARBA00023008"/>
    </source>
</evidence>
<feature type="chain" id="PRO_5014337205" description="Blue (type 1) copper domain-containing protein" evidence="3">
    <location>
        <begin position="19"/>
        <end position="229"/>
    </location>
</feature>
<dbReference type="Proteomes" id="UP000235371">
    <property type="component" value="Unassembled WGS sequence"/>
</dbReference>
<keyword evidence="1" id="KW-0479">Metal-binding</keyword>
<dbReference type="SUPFAM" id="SSF49503">
    <property type="entry name" value="Cupredoxins"/>
    <property type="match status" value="1"/>
</dbReference>
<dbReference type="OrthoDB" id="5415867at2759"/>
<dbReference type="PANTHER" id="PTHR34883">
    <property type="entry name" value="SERINE-RICH PROTEIN, PUTATIVE-RELATED-RELATED"/>
    <property type="match status" value="1"/>
</dbReference>
<dbReference type="GO" id="GO:0009055">
    <property type="term" value="F:electron transfer activity"/>
    <property type="evidence" value="ECO:0007669"/>
    <property type="project" value="InterPro"/>
</dbReference>
<sequence>MHFTTLSLIFSAVPLALAQYGDSGSSTTTSAAAAASQTSSSGPLHVVKVSNANGDLTFTPNDIQAAVGDQVEFHFYGPKHSVAQSSFAKPCAPVNSSAFFSGPITTSGTTANTEIFTLNVTSTAAIWFYCSVASHCASGMSGVINAPSDGSKTLAMYQSSAKTATSTIPSTVQGLIQGTLSSSTTSSATSSGASPSATKSAGVEARGGVKWTVVAITGVVAAAFGSLIV</sequence>
<accession>A0A2J6SZD5</accession>
<dbReference type="InterPro" id="IPR052953">
    <property type="entry name" value="Ser-rich/MCO-related"/>
</dbReference>
<dbReference type="CDD" id="cd00920">
    <property type="entry name" value="Cupredoxin"/>
    <property type="match status" value="1"/>
</dbReference>
<dbReference type="AlphaFoldDB" id="A0A2J6SZD5"/>
<dbReference type="InterPro" id="IPR008972">
    <property type="entry name" value="Cupredoxin"/>
</dbReference>
<evidence type="ECO:0000313" key="5">
    <source>
        <dbReference type="EMBL" id="PMD56151.1"/>
    </source>
</evidence>
<evidence type="ECO:0000313" key="6">
    <source>
        <dbReference type="Proteomes" id="UP000235371"/>
    </source>
</evidence>
<dbReference type="GO" id="GO:0005507">
    <property type="term" value="F:copper ion binding"/>
    <property type="evidence" value="ECO:0007669"/>
    <property type="project" value="InterPro"/>
</dbReference>
<dbReference type="Pfam" id="PF00127">
    <property type="entry name" value="Copper-bind"/>
    <property type="match status" value="1"/>
</dbReference>
<organism evidence="5 6">
    <name type="scientific">Hyaloscypha bicolor E</name>
    <dbReference type="NCBI Taxonomy" id="1095630"/>
    <lineage>
        <taxon>Eukaryota</taxon>
        <taxon>Fungi</taxon>
        <taxon>Dikarya</taxon>
        <taxon>Ascomycota</taxon>
        <taxon>Pezizomycotina</taxon>
        <taxon>Leotiomycetes</taxon>
        <taxon>Helotiales</taxon>
        <taxon>Hyaloscyphaceae</taxon>
        <taxon>Hyaloscypha</taxon>
        <taxon>Hyaloscypha bicolor</taxon>
    </lineage>
</organism>
<proteinExistence type="predicted"/>
<dbReference type="InParanoid" id="A0A2J6SZD5"/>
<dbReference type="InterPro" id="IPR000923">
    <property type="entry name" value="BlueCu_1"/>
</dbReference>
<evidence type="ECO:0000256" key="3">
    <source>
        <dbReference type="SAM" id="SignalP"/>
    </source>
</evidence>
<dbReference type="RefSeq" id="XP_024733055.1">
    <property type="nucleotide sequence ID" value="XM_024883493.1"/>
</dbReference>
<evidence type="ECO:0000259" key="4">
    <source>
        <dbReference type="Pfam" id="PF00127"/>
    </source>
</evidence>
<reference evidence="5 6" key="1">
    <citation type="submission" date="2016-04" db="EMBL/GenBank/DDBJ databases">
        <title>A degradative enzymes factory behind the ericoid mycorrhizal symbiosis.</title>
        <authorList>
            <consortium name="DOE Joint Genome Institute"/>
            <person name="Martino E."/>
            <person name="Morin E."/>
            <person name="Grelet G."/>
            <person name="Kuo A."/>
            <person name="Kohler A."/>
            <person name="Daghino S."/>
            <person name="Barry K."/>
            <person name="Choi C."/>
            <person name="Cichocki N."/>
            <person name="Clum A."/>
            <person name="Copeland A."/>
            <person name="Hainaut M."/>
            <person name="Haridas S."/>
            <person name="Labutti K."/>
            <person name="Lindquist E."/>
            <person name="Lipzen A."/>
            <person name="Khouja H.-R."/>
            <person name="Murat C."/>
            <person name="Ohm R."/>
            <person name="Olson A."/>
            <person name="Spatafora J."/>
            <person name="Veneault-Fourrey C."/>
            <person name="Henrissat B."/>
            <person name="Grigoriev I."/>
            <person name="Martin F."/>
            <person name="Perotto S."/>
        </authorList>
    </citation>
    <scope>NUCLEOTIDE SEQUENCE [LARGE SCALE GENOMIC DNA]</scope>
    <source>
        <strain evidence="5 6">E</strain>
    </source>
</reference>
<protein>
    <recommendedName>
        <fullName evidence="4">Blue (type 1) copper domain-containing protein</fullName>
    </recommendedName>
</protein>
<dbReference type="Gene3D" id="2.60.40.420">
    <property type="entry name" value="Cupredoxins - blue copper proteins"/>
    <property type="match status" value="1"/>
</dbReference>
<feature type="signal peptide" evidence="3">
    <location>
        <begin position="1"/>
        <end position="18"/>
    </location>
</feature>